<feature type="transmembrane region" description="Helical" evidence="1">
    <location>
        <begin position="12"/>
        <end position="32"/>
    </location>
</feature>
<dbReference type="RefSeq" id="WP_191160053.1">
    <property type="nucleotide sequence ID" value="NZ_JACWMX010000001.1"/>
</dbReference>
<dbReference type="Proteomes" id="UP000619078">
    <property type="component" value="Unassembled WGS sequence"/>
</dbReference>
<evidence type="ECO:0000313" key="2">
    <source>
        <dbReference type="EMBL" id="MBD1391787.1"/>
    </source>
</evidence>
<reference evidence="2" key="1">
    <citation type="submission" date="2020-09" db="EMBL/GenBank/DDBJ databases">
        <title>Novel species of Mucilaginibacter isolated from a glacier on the Tibetan Plateau.</title>
        <authorList>
            <person name="Liu Q."/>
            <person name="Xin Y.-H."/>
        </authorList>
    </citation>
    <scope>NUCLEOTIDE SEQUENCE</scope>
    <source>
        <strain evidence="2">ZB1P21</strain>
    </source>
</reference>
<keyword evidence="1" id="KW-0812">Transmembrane</keyword>
<gene>
    <name evidence="2" type="ORF">IDJ76_01625</name>
</gene>
<evidence type="ECO:0000256" key="1">
    <source>
        <dbReference type="SAM" id="Phobius"/>
    </source>
</evidence>
<keyword evidence="3" id="KW-1185">Reference proteome</keyword>
<protein>
    <submittedName>
        <fullName evidence="2">Uncharacterized protein</fullName>
    </submittedName>
</protein>
<dbReference type="EMBL" id="JACWMX010000001">
    <property type="protein sequence ID" value="MBD1391787.1"/>
    <property type="molecule type" value="Genomic_DNA"/>
</dbReference>
<comment type="caution">
    <text evidence="2">The sequence shown here is derived from an EMBL/GenBank/DDBJ whole genome shotgun (WGS) entry which is preliminary data.</text>
</comment>
<evidence type="ECO:0000313" key="3">
    <source>
        <dbReference type="Proteomes" id="UP000619078"/>
    </source>
</evidence>
<accession>A0A926NMU0</accession>
<proteinExistence type="predicted"/>
<name>A0A926NMU0_9SPHI</name>
<keyword evidence="1" id="KW-1133">Transmembrane helix</keyword>
<keyword evidence="1" id="KW-0472">Membrane</keyword>
<organism evidence="2 3">
    <name type="scientific">Mucilaginibacter glaciei</name>
    <dbReference type="NCBI Taxonomy" id="2772109"/>
    <lineage>
        <taxon>Bacteria</taxon>
        <taxon>Pseudomonadati</taxon>
        <taxon>Bacteroidota</taxon>
        <taxon>Sphingobacteriia</taxon>
        <taxon>Sphingobacteriales</taxon>
        <taxon>Sphingobacteriaceae</taxon>
        <taxon>Mucilaginibacter</taxon>
    </lineage>
</organism>
<sequence>MPPNYSPADEKAMLYVYSILGAIIAVSVYFCLRYNNQQTSKRLKAEGTSIYCRVDSAFKIDHGRGGVEHHLAITYDRFRQKNKVDLVVSDQEFSAYKVSDTVILRKLPHNNASSYMKIIGSKSNGAELFVKY</sequence>
<dbReference type="AlphaFoldDB" id="A0A926NMU0"/>